<dbReference type="RefSeq" id="WP_200127645.1">
    <property type="nucleotide sequence ID" value="NZ_CP054705.1"/>
</dbReference>
<dbReference type="AlphaFoldDB" id="A0A7T6Z1V1"/>
<evidence type="ECO:0000313" key="2">
    <source>
        <dbReference type="EMBL" id="QQK75132.1"/>
    </source>
</evidence>
<dbReference type="Pfam" id="PF11753">
    <property type="entry name" value="DUF3310"/>
    <property type="match status" value="1"/>
</dbReference>
<reference evidence="2 3" key="1">
    <citation type="submission" date="2020-06" db="EMBL/GenBank/DDBJ databases">
        <title>Genomic analysis of Salicibibacter sp. NKC5-3.</title>
        <authorList>
            <person name="Oh Y.J."/>
        </authorList>
    </citation>
    <scope>NUCLEOTIDE SEQUENCE [LARGE SCALE GENOMIC DNA]</scope>
    <source>
        <strain evidence="2 3">NKC5-3</strain>
    </source>
</reference>
<dbReference type="KEGG" id="scia:HUG15_05285"/>
<gene>
    <name evidence="1" type="ORF">HUG15_05285</name>
    <name evidence="2" type="ORF">HUG15_05620</name>
</gene>
<sequence>MGEGLTKEGKREIGQAYWNAIKPDKDNINSPDHYTSGDIECIDAIKEATKHLDGFEGYLTGNIMKYLWRYKHKNGVEDLKKASVYLKWLEEYVNGNEKP</sequence>
<dbReference type="Proteomes" id="UP000595823">
    <property type="component" value="Chromosome"/>
</dbReference>
<proteinExistence type="predicted"/>
<protein>
    <submittedName>
        <fullName evidence="2">DUF3310 domain-containing protein</fullName>
    </submittedName>
</protein>
<dbReference type="EMBL" id="CP054705">
    <property type="protein sequence ID" value="QQK75132.1"/>
    <property type="molecule type" value="Genomic_DNA"/>
</dbReference>
<dbReference type="EMBL" id="CP054705">
    <property type="protein sequence ID" value="QQK75071.1"/>
    <property type="molecule type" value="Genomic_DNA"/>
</dbReference>
<keyword evidence="3" id="KW-1185">Reference proteome</keyword>
<evidence type="ECO:0000313" key="3">
    <source>
        <dbReference type="Proteomes" id="UP000595823"/>
    </source>
</evidence>
<dbReference type="KEGG" id="scia:HUG15_05620"/>
<name>A0A7T6Z1V1_9BACI</name>
<evidence type="ECO:0000313" key="1">
    <source>
        <dbReference type="EMBL" id="QQK75071.1"/>
    </source>
</evidence>
<organism evidence="2 3">
    <name type="scientific">Salicibibacter cibarius</name>
    <dbReference type="NCBI Taxonomy" id="2743000"/>
    <lineage>
        <taxon>Bacteria</taxon>
        <taxon>Bacillati</taxon>
        <taxon>Bacillota</taxon>
        <taxon>Bacilli</taxon>
        <taxon>Bacillales</taxon>
        <taxon>Bacillaceae</taxon>
        <taxon>Salicibibacter</taxon>
    </lineage>
</organism>
<accession>A0A7T6Z1V1</accession>
<dbReference type="InterPro" id="IPR021739">
    <property type="entry name" value="SaV-like"/>
</dbReference>